<protein>
    <submittedName>
        <fullName evidence="1">Uncharacterized protein</fullName>
    </submittedName>
</protein>
<evidence type="ECO:0000313" key="2">
    <source>
        <dbReference type="Proteomes" id="UP000070376"/>
    </source>
</evidence>
<gene>
    <name evidence="1" type="ORF">HMPREF3213_02279</name>
</gene>
<comment type="caution">
    <text evidence="1">The sequence shown here is derived from an EMBL/GenBank/DDBJ whole genome shotgun (WGS) entry which is preliminary data.</text>
</comment>
<accession>A0A133KLB5</accession>
<dbReference type="AlphaFoldDB" id="A0A133KLB5"/>
<dbReference type="EMBL" id="LRPN01000091">
    <property type="protein sequence ID" value="KWZ80479.1"/>
    <property type="molecule type" value="Genomic_DNA"/>
</dbReference>
<reference evidence="2" key="1">
    <citation type="submission" date="2016-01" db="EMBL/GenBank/DDBJ databases">
        <authorList>
            <person name="Mitreva M."/>
            <person name="Pepin K.H."/>
            <person name="Mihindukulasuriya K.A."/>
            <person name="Fulton R."/>
            <person name="Fronick C."/>
            <person name="O'Laughlin M."/>
            <person name="Miner T."/>
            <person name="Herter B."/>
            <person name="Rosa B.A."/>
            <person name="Cordes M."/>
            <person name="Tomlinson C."/>
            <person name="Wollam A."/>
            <person name="Palsikar V.B."/>
            <person name="Mardis E.R."/>
            <person name="Wilson R.K."/>
        </authorList>
    </citation>
    <scope>NUCLEOTIDE SEQUENCE [LARGE SCALE GENOMIC DNA]</scope>
    <source>
        <strain evidence="2">GED7749B</strain>
    </source>
</reference>
<evidence type="ECO:0000313" key="1">
    <source>
        <dbReference type="EMBL" id="KWZ80479.1"/>
    </source>
</evidence>
<proteinExistence type="predicted"/>
<organism evidence="1 2">
    <name type="scientific">Heyndrickxia coagulans</name>
    <name type="common">Weizmannia coagulans</name>
    <dbReference type="NCBI Taxonomy" id="1398"/>
    <lineage>
        <taxon>Bacteria</taxon>
        <taxon>Bacillati</taxon>
        <taxon>Bacillota</taxon>
        <taxon>Bacilli</taxon>
        <taxon>Bacillales</taxon>
        <taxon>Bacillaceae</taxon>
        <taxon>Heyndrickxia</taxon>
    </lineage>
</organism>
<sequence length="49" mass="5734">MKDRDCNMYLFFPASKVPDQRPFYSFTAKECLNLDPQGKKKQAIKACFL</sequence>
<dbReference type="Proteomes" id="UP000070376">
    <property type="component" value="Unassembled WGS sequence"/>
</dbReference>
<name>A0A133KLB5_HEYCO</name>